<dbReference type="EMBL" id="GL385397">
    <property type="protein sequence ID" value="EJT75502.1"/>
    <property type="molecule type" value="Genomic_DNA"/>
</dbReference>
<evidence type="ECO:0000256" key="2">
    <source>
        <dbReference type="ARBA" id="ARBA00012251"/>
    </source>
</evidence>
<reference evidence="11" key="2">
    <citation type="submission" date="2010-07" db="EMBL/GenBank/DDBJ databases">
        <authorList>
            <consortium name="The Broad Institute Genome Sequencing Platform"/>
            <consortium name="Broad Institute Genome Sequencing Center for Infectious Disease"/>
            <person name="Ma L.-J."/>
            <person name="Dead R."/>
            <person name="Young S."/>
            <person name="Zeng Q."/>
            <person name="Koehrsen M."/>
            <person name="Alvarado L."/>
            <person name="Berlin A."/>
            <person name="Chapman S.B."/>
            <person name="Chen Z."/>
            <person name="Freedman E."/>
            <person name="Gellesch M."/>
            <person name="Goldberg J."/>
            <person name="Griggs A."/>
            <person name="Gujja S."/>
            <person name="Heilman E.R."/>
            <person name="Heiman D."/>
            <person name="Hepburn T."/>
            <person name="Howarth C."/>
            <person name="Jen D."/>
            <person name="Larson L."/>
            <person name="Mehta T."/>
            <person name="Neiman D."/>
            <person name="Pearson M."/>
            <person name="Roberts A."/>
            <person name="Saif S."/>
            <person name="Shea T."/>
            <person name="Shenoy N."/>
            <person name="Sisk P."/>
            <person name="Stolte C."/>
            <person name="Sykes S."/>
            <person name="Walk T."/>
            <person name="White J."/>
            <person name="Yandava C."/>
            <person name="Haas B."/>
            <person name="Nusbaum C."/>
            <person name="Birren B."/>
        </authorList>
    </citation>
    <scope>NUCLEOTIDE SEQUENCE</scope>
    <source>
        <strain evidence="11">R3-111a-1</strain>
    </source>
</reference>
<dbReference type="SUPFAM" id="SSF101447">
    <property type="entry name" value="Formin homology 2 domain (FH2 domain)"/>
    <property type="match status" value="1"/>
</dbReference>
<evidence type="ECO:0000256" key="7">
    <source>
        <dbReference type="ARBA" id="ARBA00022786"/>
    </source>
</evidence>
<dbReference type="GO" id="GO:0061630">
    <property type="term" value="F:ubiquitin protein ligase activity"/>
    <property type="evidence" value="ECO:0007669"/>
    <property type="project" value="UniProtKB-EC"/>
</dbReference>
<evidence type="ECO:0000313" key="11">
    <source>
        <dbReference type="EMBL" id="EJT75502.1"/>
    </source>
</evidence>
<keyword evidence="13" id="KW-1185">Reference proteome</keyword>
<evidence type="ECO:0000259" key="10">
    <source>
        <dbReference type="PROSITE" id="PS51873"/>
    </source>
</evidence>
<dbReference type="GO" id="GO:0016567">
    <property type="term" value="P:protein ubiquitination"/>
    <property type="evidence" value="ECO:0007669"/>
    <property type="project" value="InterPro"/>
</dbReference>
<keyword evidence="4" id="KW-0479">Metal-binding</keyword>
<dbReference type="VEuPathDB" id="FungiDB:GGTG_05435"/>
<dbReference type="CDD" id="cd22584">
    <property type="entry name" value="Rcat_RBR_unk"/>
    <property type="match status" value="1"/>
</dbReference>
<evidence type="ECO:0000256" key="5">
    <source>
        <dbReference type="ARBA" id="ARBA00022737"/>
    </source>
</evidence>
<evidence type="ECO:0000256" key="6">
    <source>
        <dbReference type="ARBA" id="ARBA00022771"/>
    </source>
</evidence>
<dbReference type="CDD" id="cd20335">
    <property type="entry name" value="BRcat_RBR"/>
    <property type="match status" value="1"/>
</dbReference>
<dbReference type="PANTHER" id="PTHR11685">
    <property type="entry name" value="RBR FAMILY RING FINGER AND IBR DOMAIN-CONTAINING"/>
    <property type="match status" value="1"/>
</dbReference>
<feature type="compositionally biased region" description="Pro residues" evidence="9">
    <location>
        <begin position="110"/>
        <end position="124"/>
    </location>
</feature>
<evidence type="ECO:0000256" key="8">
    <source>
        <dbReference type="ARBA" id="ARBA00022833"/>
    </source>
</evidence>
<protein>
    <recommendedName>
        <fullName evidence="2">RBR-type E3 ubiquitin transferase</fullName>
        <ecNumber evidence="2">2.3.2.31</ecNumber>
    </recommendedName>
</protein>
<keyword evidence="5" id="KW-0677">Repeat</keyword>
<dbReference type="OrthoDB" id="10009520at2759"/>
<dbReference type="EnsemblFungi" id="EJT75502">
    <property type="protein sequence ID" value="EJT75502"/>
    <property type="gene ID" value="GGTG_05435"/>
</dbReference>
<sequence>MAAYLILNSDLEDETIALLLQQELDDIQQLGSLTKGKEPEGSPSDLQAALDDYRREIATHLERRSDRAMALSISQAIRLDTNVIVQHLAEEEQVTQDRAYALSLRDPSAEPQPPPPPPPPPPPAAGASTSTSTALVVRKEAPSINCVVCHTTSAPDGGLRSPCSHDYCRDCLVRLFEASLRDDDLFPPGCCGSDIPLEASRKYIGPELAGRFTAKALEMGTPNRTYCHDPQCSRFIPPLFVEMEVGTCVSCYKRTCGVCKAAAHEGRECPKDPRTKQLLDLARKKGWRRCRTCGAMVEKVWGCYHMTCTCKAQFCYQCGAKWGTCECA</sequence>
<dbReference type="InterPro" id="IPR017907">
    <property type="entry name" value="Znf_RING_CS"/>
</dbReference>
<keyword evidence="3" id="KW-0808">Transferase</keyword>
<feature type="compositionally biased region" description="Low complexity" evidence="9">
    <location>
        <begin position="125"/>
        <end position="134"/>
    </location>
</feature>
<keyword evidence="7" id="KW-0833">Ubl conjugation pathway</keyword>
<reference evidence="11" key="3">
    <citation type="submission" date="2010-09" db="EMBL/GenBank/DDBJ databases">
        <title>Annotation of Gaeumannomyces graminis var. tritici R3-111a-1.</title>
        <authorList>
            <consortium name="The Broad Institute Genome Sequencing Platform"/>
            <person name="Ma L.-J."/>
            <person name="Dead R."/>
            <person name="Young S.K."/>
            <person name="Zeng Q."/>
            <person name="Gargeya S."/>
            <person name="Fitzgerald M."/>
            <person name="Haas B."/>
            <person name="Abouelleil A."/>
            <person name="Alvarado L."/>
            <person name="Arachchi H.M."/>
            <person name="Berlin A."/>
            <person name="Brown A."/>
            <person name="Chapman S.B."/>
            <person name="Chen Z."/>
            <person name="Dunbar C."/>
            <person name="Freedman E."/>
            <person name="Gearin G."/>
            <person name="Gellesch M."/>
            <person name="Goldberg J."/>
            <person name="Griggs A."/>
            <person name="Gujja S."/>
            <person name="Heiman D."/>
            <person name="Howarth C."/>
            <person name="Larson L."/>
            <person name="Lui A."/>
            <person name="MacDonald P.J.P."/>
            <person name="Mehta T."/>
            <person name="Montmayeur A."/>
            <person name="Murphy C."/>
            <person name="Neiman D."/>
            <person name="Pearson M."/>
            <person name="Priest M."/>
            <person name="Roberts A."/>
            <person name="Saif S."/>
            <person name="Shea T."/>
            <person name="Shenoy N."/>
            <person name="Sisk P."/>
            <person name="Stolte C."/>
            <person name="Sykes S."/>
            <person name="Yandava C."/>
            <person name="Wortman J."/>
            <person name="Nusbaum C."/>
            <person name="Birren B."/>
        </authorList>
    </citation>
    <scope>NUCLEOTIDE SEQUENCE</scope>
    <source>
        <strain evidence="11">R3-111a-1</strain>
    </source>
</reference>
<dbReference type="HOGENOM" id="CLU_022048_7_0_1"/>
<dbReference type="GeneID" id="20345893"/>
<evidence type="ECO:0000256" key="9">
    <source>
        <dbReference type="SAM" id="MobiDB-lite"/>
    </source>
</evidence>
<evidence type="ECO:0000256" key="3">
    <source>
        <dbReference type="ARBA" id="ARBA00022679"/>
    </source>
</evidence>
<dbReference type="Pfam" id="PF01485">
    <property type="entry name" value="IBR"/>
    <property type="match status" value="1"/>
</dbReference>
<dbReference type="PROSITE" id="PS00518">
    <property type="entry name" value="ZF_RING_1"/>
    <property type="match status" value="1"/>
</dbReference>
<dbReference type="AlphaFoldDB" id="J3NVX3"/>
<evidence type="ECO:0000313" key="12">
    <source>
        <dbReference type="EnsemblFungi" id="EJT75502"/>
    </source>
</evidence>
<evidence type="ECO:0000313" key="13">
    <source>
        <dbReference type="Proteomes" id="UP000006039"/>
    </source>
</evidence>
<dbReference type="Proteomes" id="UP000006039">
    <property type="component" value="Unassembled WGS sequence"/>
</dbReference>
<dbReference type="InterPro" id="IPR031127">
    <property type="entry name" value="E3_UB_ligase_RBR"/>
</dbReference>
<dbReference type="RefSeq" id="XP_009221502.1">
    <property type="nucleotide sequence ID" value="XM_009223238.1"/>
</dbReference>
<proteinExistence type="predicted"/>
<keyword evidence="8" id="KW-0862">Zinc</keyword>
<organism evidence="11">
    <name type="scientific">Gaeumannomyces tritici (strain R3-111a-1)</name>
    <name type="common">Wheat and barley take-all root rot fungus</name>
    <name type="synonym">Gaeumannomyces graminis var. tritici</name>
    <dbReference type="NCBI Taxonomy" id="644352"/>
    <lineage>
        <taxon>Eukaryota</taxon>
        <taxon>Fungi</taxon>
        <taxon>Dikarya</taxon>
        <taxon>Ascomycota</taxon>
        <taxon>Pezizomycotina</taxon>
        <taxon>Sordariomycetes</taxon>
        <taxon>Sordariomycetidae</taxon>
        <taxon>Magnaporthales</taxon>
        <taxon>Magnaporthaceae</taxon>
        <taxon>Gaeumannomyces</taxon>
    </lineage>
</organism>
<evidence type="ECO:0000256" key="4">
    <source>
        <dbReference type="ARBA" id="ARBA00022723"/>
    </source>
</evidence>
<feature type="domain" description="RING-type" evidence="10">
    <location>
        <begin position="142"/>
        <end position="328"/>
    </location>
</feature>
<dbReference type="InterPro" id="IPR044066">
    <property type="entry name" value="TRIAD_supradom"/>
</dbReference>
<reference evidence="12" key="4">
    <citation type="journal article" date="2015" name="G3 (Bethesda)">
        <title>Genome sequences of three phytopathogenic species of the Magnaporthaceae family of fungi.</title>
        <authorList>
            <person name="Okagaki L.H."/>
            <person name="Nunes C.C."/>
            <person name="Sailsbery J."/>
            <person name="Clay B."/>
            <person name="Brown D."/>
            <person name="John T."/>
            <person name="Oh Y."/>
            <person name="Young N."/>
            <person name="Fitzgerald M."/>
            <person name="Haas B.J."/>
            <person name="Zeng Q."/>
            <person name="Young S."/>
            <person name="Adiconis X."/>
            <person name="Fan L."/>
            <person name="Levin J.Z."/>
            <person name="Mitchell T.K."/>
            <person name="Okubara P.A."/>
            <person name="Farman M.L."/>
            <person name="Kohn L.M."/>
            <person name="Birren B."/>
            <person name="Ma L.-J."/>
            <person name="Dean R.A."/>
        </authorList>
    </citation>
    <scope>NUCLEOTIDE SEQUENCE</scope>
    <source>
        <strain evidence="12">R3-111a-1</strain>
    </source>
</reference>
<reference evidence="13" key="1">
    <citation type="submission" date="2010-07" db="EMBL/GenBank/DDBJ databases">
        <title>The genome sequence of Gaeumannomyces graminis var. tritici strain R3-111a-1.</title>
        <authorList>
            <consortium name="The Broad Institute Genome Sequencing Platform"/>
            <person name="Ma L.-J."/>
            <person name="Dead R."/>
            <person name="Young S."/>
            <person name="Zeng Q."/>
            <person name="Koehrsen M."/>
            <person name="Alvarado L."/>
            <person name="Berlin A."/>
            <person name="Chapman S.B."/>
            <person name="Chen Z."/>
            <person name="Freedman E."/>
            <person name="Gellesch M."/>
            <person name="Goldberg J."/>
            <person name="Griggs A."/>
            <person name="Gujja S."/>
            <person name="Heilman E.R."/>
            <person name="Heiman D."/>
            <person name="Hepburn T."/>
            <person name="Howarth C."/>
            <person name="Jen D."/>
            <person name="Larson L."/>
            <person name="Mehta T."/>
            <person name="Neiman D."/>
            <person name="Pearson M."/>
            <person name="Roberts A."/>
            <person name="Saif S."/>
            <person name="Shea T."/>
            <person name="Shenoy N."/>
            <person name="Sisk P."/>
            <person name="Stolte C."/>
            <person name="Sykes S."/>
            <person name="Walk T."/>
            <person name="White J."/>
            <person name="Yandava C."/>
            <person name="Haas B."/>
            <person name="Nusbaum C."/>
            <person name="Birren B."/>
        </authorList>
    </citation>
    <scope>NUCLEOTIDE SEQUENCE [LARGE SCALE GENOMIC DNA]</scope>
    <source>
        <strain evidence="13">R3-111a-1</strain>
    </source>
</reference>
<reference evidence="12" key="5">
    <citation type="submission" date="2018-04" db="UniProtKB">
        <authorList>
            <consortium name="EnsemblFungi"/>
        </authorList>
    </citation>
    <scope>IDENTIFICATION</scope>
    <source>
        <strain evidence="12">R3-111a-1</strain>
    </source>
</reference>
<dbReference type="GO" id="GO:0008270">
    <property type="term" value="F:zinc ion binding"/>
    <property type="evidence" value="ECO:0007669"/>
    <property type="project" value="UniProtKB-KW"/>
</dbReference>
<accession>J3NVX3</accession>
<dbReference type="EC" id="2.3.2.31" evidence="2"/>
<dbReference type="eggNOG" id="KOG1812">
    <property type="taxonomic scope" value="Eukaryota"/>
</dbReference>
<dbReference type="STRING" id="644352.J3NVX3"/>
<comment type="catalytic activity">
    <reaction evidence="1">
        <text>[E2 ubiquitin-conjugating enzyme]-S-ubiquitinyl-L-cysteine + [acceptor protein]-L-lysine = [E2 ubiquitin-conjugating enzyme]-L-cysteine + [acceptor protein]-N(6)-ubiquitinyl-L-lysine.</text>
        <dbReference type="EC" id="2.3.2.31"/>
    </reaction>
</comment>
<evidence type="ECO:0000256" key="1">
    <source>
        <dbReference type="ARBA" id="ARBA00001798"/>
    </source>
</evidence>
<dbReference type="Gene3D" id="1.20.120.1750">
    <property type="match status" value="1"/>
</dbReference>
<dbReference type="InterPro" id="IPR002867">
    <property type="entry name" value="IBR_dom"/>
</dbReference>
<dbReference type="SUPFAM" id="SSF57850">
    <property type="entry name" value="RING/U-box"/>
    <property type="match status" value="2"/>
</dbReference>
<gene>
    <name evidence="12" type="primary">20345893</name>
    <name evidence="11" type="ORF">GGTG_05435</name>
</gene>
<feature type="region of interest" description="Disordered" evidence="9">
    <location>
        <begin position="105"/>
        <end position="134"/>
    </location>
</feature>
<keyword evidence="6" id="KW-0863">Zinc-finger</keyword>
<name>J3NVX3_GAET3</name>
<dbReference type="PROSITE" id="PS51873">
    <property type="entry name" value="TRIAD"/>
    <property type="match status" value="1"/>
</dbReference>